<feature type="transmembrane region" description="Helical" evidence="6">
    <location>
        <begin position="213"/>
        <end position="236"/>
    </location>
</feature>
<feature type="transmembrane region" description="Helical" evidence="6">
    <location>
        <begin position="447"/>
        <end position="470"/>
    </location>
</feature>
<protein>
    <submittedName>
        <fullName evidence="7">Oligosaccharide flippase family protein</fullName>
    </submittedName>
</protein>
<reference evidence="7" key="1">
    <citation type="submission" date="2022-03" db="EMBL/GenBank/DDBJ databases">
        <title>Description of Abyssus ytuae gen. nov., sp. nov., a novel member of the family Flavobacteriaceae isolated from the sediment of Mariana Trench.</title>
        <authorList>
            <person name="Zhang J."/>
            <person name="Xu X."/>
        </authorList>
    </citation>
    <scope>NUCLEOTIDE SEQUENCE</scope>
    <source>
        <strain evidence="7">MT3330</strain>
    </source>
</reference>
<dbReference type="PANTHER" id="PTHR30250">
    <property type="entry name" value="PST FAMILY PREDICTED COLANIC ACID TRANSPORTER"/>
    <property type="match status" value="1"/>
</dbReference>
<feature type="transmembrane region" description="Helical" evidence="6">
    <location>
        <begin position="300"/>
        <end position="317"/>
    </location>
</feature>
<feature type="transmembrane region" description="Helical" evidence="6">
    <location>
        <begin position="156"/>
        <end position="174"/>
    </location>
</feature>
<keyword evidence="2" id="KW-1003">Cell membrane</keyword>
<keyword evidence="8" id="KW-1185">Reference proteome</keyword>
<dbReference type="InterPro" id="IPR050833">
    <property type="entry name" value="Poly_Biosynth_Transport"/>
</dbReference>
<feature type="transmembrane region" description="Helical" evidence="6">
    <location>
        <begin position="360"/>
        <end position="382"/>
    </location>
</feature>
<dbReference type="Pfam" id="PF01943">
    <property type="entry name" value="Polysacc_synt"/>
    <property type="match status" value="1"/>
</dbReference>
<organism evidence="7 8">
    <name type="scientific">Abyssalbus ytuae</name>
    <dbReference type="NCBI Taxonomy" id="2926907"/>
    <lineage>
        <taxon>Bacteria</taxon>
        <taxon>Pseudomonadati</taxon>
        <taxon>Bacteroidota</taxon>
        <taxon>Flavobacteriia</taxon>
        <taxon>Flavobacteriales</taxon>
        <taxon>Flavobacteriaceae</taxon>
        <taxon>Abyssalbus</taxon>
    </lineage>
</organism>
<dbReference type="RefSeq" id="WP_255842798.1">
    <property type="nucleotide sequence ID" value="NZ_CP094358.1"/>
</dbReference>
<dbReference type="EMBL" id="CP094358">
    <property type="protein sequence ID" value="UOB17374.1"/>
    <property type="molecule type" value="Genomic_DNA"/>
</dbReference>
<feature type="transmembrane region" description="Helical" evidence="6">
    <location>
        <begin position="80"/>
        <end position="102"/>
    </location>
</feature>
<dbReference type="AlphaFoldDB" id="A0A9E6ZMG2"/>
<feature type="transmembrane region" description="Helical" evidence="6">
    <location>
        <begin position="41"/>
        <end position="60"/>
    </location>
</feature>
<feature type="transmembrane region" description="Helical" evidence="6">
    <location>
        <begin position="388"/>
        <end position="411"/>
    </location>
</feature>
<evidence type="ECO:0000256" key="1">
    <source>
        <dbReference type="ARBA" id="ARBA00004651"/>
    </source>
</evidence>
<sequence>MGIVVKQTSKNVIYTYLGFAIGAVNTLFLFTNFLTDDYYGLIGYLISSANIMMPLLAFGVHNSLVKFYSSYKDKKQQDSFVTCMLFLPLALIIPVGFIGTIAYEQIVNFLSKENKIVIDYVWTIYILAGSMAYFEVFYAWCKVNMKSVYGNFLKEVFNRLITMILLFLVFFKVITVHEFILSLVWMYVGRTILMAISAYVIKKPSLRFSLPSNFINVFKYTSLIILAGSIAVVLLDVDKVMIGQFKEIENVAFYNVAVYIAVVIAVPSRAMHQIMYPLTAKLLNENNKKELSVLYKKSSITLYITGGLIFLLILININELYKVLPDEYSGGLTVVLLISIAKLSENLLGNNNAIIFNSVYYRMVLFFGVLLAVLTVILNLLFIPLWGITGAAVATLSSFLIYNISKIYFVWKKFKIHPFTKSTYYTTLIILLLFISFYFWNFGFHPFINIFLKSIMLSAIFIFIIVKFNFSEDISNTIKKFIKI</sequence>
<name>A0A9E6ZMG2_9FLAO</name>
<feature type="transmembrane region" description="Helical" evidence="6">
    <location>
        <begin position="423"/>
        <end position="441"/>
    </location>
</feature>
<feature type="transmembrane region" description="Helical" evidence="6">
    <location>
        <begin position="122"/>
        <end position="141"/>
    </location>
</feature>
<dbReference type="InterPro" id="IPR002797">
    <property type="entry name" value="Polysacc_synth"/>
</dbReference>
<keyword evidence="5 6" id="KW-0472">Membrane</keyword>
<feature type="transmembrane region" description="Helical" evidence="6">
    <location>
        <begin position="256"/>
        <end position="279"/>
    </location>
</feature>
<feature type="transmembrane region" description="Helical" evidence="6">
    <location>
        <begin position="180"/>
        <end position="201"/>
    </location>
</feature>
<accession>A0A9E6ZMG2</accession>
<evidence type="ECO:0000256" key="4">
    <source>
        <dbReference type="ARBA" id="ARBA00022989"/>
    </source>
</evidence>
<evidence type="ECO:0000313" key="7">
    <source>
        <dbReference type="EMBL" id="UOB17374.1"/>
    </source>
</evidence>
<comment type="subcellular location">
    <subcellularLocation>
        <location evidence="1">Cell membrane</location>
        <topology evidence="1">Multi-pass membrane protein</topology>
    </subcellularLocation>
</comment>
<evidence type="ECO:0000256" key="5">
    <source>
        <dbReference type="ARBA" id="ARBA00023136"/>
    </source>
</evidence>
<keyword evidence="4 6" id="KW-1133">Transmembrane helix</keyword>
<evidence type="ECO:0000256" key="6">
    <source>
        <dbReference type="SAM" id="Phobius"/>
    </source>
</evidence>
<keyword evidence="3 6" id="KW-0812">Transmembrane</keyword>
<feature type="transmembrane region" description="Helical" evidence="6">
    <location>
        <begin position="12"/>
        <end position="35"/>
    </location>
</feature>
<proteinExistence type="predicted"/>
<dbReference type="PANTHER" id="PTHR30250:SF11">
    <property type="entry name" value="O-ANTIGEN TRANSPORTER-RELATED"/>
    <property type="match status" value="1"/>
</dbReference>
<dbReference type="Proteomes" id="UP000831290">
    <property type="component" value="Chromosome"/>
</dbReference>
<dbReference type="GO" id="GO:0005886">
    <property type="term" value="C:plasma membrane"/>
    <property type="evidence" value="ECO:0007669"/>
    <property type="project" value="UniProtKB-SubCell"/>
</dbReference>
<evidence type="ECO:0000313" key="8">
    <source>
        <dbReference type="Proteomes" id="UP000831290"/>
    </source>
</evidence>
<evidence type="ECO:0000256" key="2">
    <source>
        <dbReference type="ARBA" id="ARBA00022475"/>
    </source>
</evidence>
<evidence type="ECO:0000256" key="3">
    <source>
        <dbReference type="ARBA" id="ARBA00022692"/>
    </source>
</evidence>
<dbReference type="KEGG" id="fbm:MQE35_16755"/>
<gene>
    <name evidence="7" type="ORF">MQE35_16755</name>
</gene>
<feature type="transmembrane region" description="Helical" evidence="6">
    <location>
        <begin position="329"/>
        <end position="348"/>
    </location>
</feature>